<evidence type="ECO:0000313" key="1">
    <source>
        <dbReference type="EMBL" id="MEN1946942.1"/>
    </source>
</evidence>
<evidence type="ECO:0000313" key="2">
    <source>
        <dbReference type="Proteomes" id="UP001425155"/>
    </source>
</evidence>
<comment type="caution">
    <text evidence="1">The sequence shown here is derived from an EMBL/GenBank/DDBJ whole genome shotgun (WGS) entry which is preliminary data.</text>
</comment>
<keyword evidence="2" id="KW-1185">Reference proteome</keyword>
<reference evidence="1 2" key="1">
    <citation type="submission" date="2024-03" db="EMBL/GenBank/DDBJ databases">
        <title>YIM 134122 draft genome.</title>
        <authorList>
            <person name="Zuo S."/>
            <person name="Xiong L."/>
        </authorList>
    </citation>
    <scope>NUCLEOTIDE SEQUENCE [LARGE SCALE GENOMIC DNA]</scope>
    <source>
        <strain evidence="1 2">YIM 134122</strain>
    </source>
</reference>
<protein>
    <recommendedName>
        <fullName evidence="3">ABC transporter substrate-binding protein</fullName>
    </recommendedName>
</protein>
<dbReference type="Proteomes" id="UP001425155">
    <property type="component" value="Unassembled WGS sequence"/>
</dbReference>
<dbReference type="EMBL" id="JBCLVG010000002">
    <property type="protein sequence ID" value="MEN1946942.1"/>
    <property type="molecule type" value="Genomic_DNA"/>
</dbReference>
<evidence type="ECO:0008006" key="3">
    <source>
        <dbReference type="Google" id="ProtNLM"/>
    </source>
</evidence>
<gene>
    <name evidence="1" type="ORF">WJX64_10325</name>
</gene>
<proteinExistence type="predicted"/>
<dbReference type="Gene3D" id="3.40.190.10">
    <property type="entry name" value="Periplasmic binding protein-like II"/>
    <property type="match status" value="2"/>
</dbReference>
<accession>A0ABU9W4N1</accession>
<organism evidence="1 2">
    <name type="scientific">Leifsonia stereocauli</name>
    <dbReference type="NCBI Taxonomy" id="3134136"/>
    <lineage>
        <taxon>Bacteria</taxon>
        <taxon>Bacillati</taxon>
        <taxon>Actinomycetota</taxon>
        <taxon>Actinomycetes</taxon>
        <taxon>Micrococcales</taxon>
        <taxon>Microbacteriaceae</taxon>
        <taxon>Leifsonia</taxon>
    </lineage>
</organism>
<dbReference type="RefSeq" id="WP_342113724.1">
    <property type="nucleotide sequence ID" value="NZ_JBCAUN010000002.1"/>
</dbReference>
<name>A0ABU9W4N1_9MICO</name>
<dbReference type="SUPFAM" id="SSF53850">
    <property type="entry name" value="Periplasmic binding protein-like II"/>
    <property type="match status" value="1"/>
</dbReference>
<sequence>MAQYRGLTWDHPRGRLALERAAVDATSARGGALIQWDAHPLEGFESAPIDELAARYDVIVLDHPHLGDAIAADAIRPVDEVFDADLLDALEAGCVGPSFGSYVVDGRPWALPLDAATQVAVFRPDLVEAAPATWPEVVALAAEAPVALSLAGPHALLSFASVCVALGEEPAVLPGAGFVSRATGREAVALLAELAARSPEASASLNPIGLLERMRSVGDIAYIPLVYGYVNYASGPGALRFAEAPSAGPGGRRGSTIGGTGIAITRRSVPDVALVAHLTQLFEPATQAGFIPRNAGQPSLASAWADDAVNAASGDFYRRTRRTMADAWVRPRVAGYIPFQSQASAVLREILIVGVGAVTSAASVDAALDSIDVLFDSLGEPGRAASVSTGITPAGINPAGINPRINPERSRA</sequence>